<organism evidence="2 3">
    <name type="scientific">Acorus calamus</name>
    <name type="common">Sweet flag</name>
    <dbReference type="NCBI Taxonomy" id="4465"/>
    <lineage>
        <taxon>Eukaryota</taxon>
        <taxon>Viridiplantae</taxon>
        <taxon>Streptophyta</taxon>
        <taxon>Embryophyta</taxon>
        <taxon>Tracheophyta</taxon>
        <taxon>Spermatophyta</taxon>
        <taxon>Magnoliopsida</taxon>
        <taxon>Liliopsida</taxon>
        <taxon>Acoraceae</taxon>
        <taxon>Acorus</taxon>
    </lineage>
</organism>
<feature type="region of interest" description="Disordered" evidence="1">
    <location>
        <begin position="56"/>
        <end position="115"/>
    </location>
</feature>
<comment type="caution">
    <text evidence="2">The sequence shown here is derived from an EMBL/GenBank/DDBJ whole genome shotgun (WGS) entry which is preliminary data.</text>
</comment>
<accession>A0AAV9CQZ5</accession>
<sequence length="190" mass="21885">MRENSIKEIRFVGDGEKTFMNDFIQCEVEDDGTSMLRRKAKSVVTTFEFKGTHVEDTKLDESQSPMHQFGFGDDGMAESSSKPPQTNDSRRRKFQSEENSGRNPKSRRSATDGFLDDERVHDNIHCGENFVRDCLEGHQRNSFDLLRMEPEFAARQFLDEVEEEVETNNAMVDVHEIEHTTQQSQRDAAT</sequence>
<keyword evidence="3" id="KW-1185">Reference proteome</keyword>
<reference evidence="2" key="2">
    <citation type="submission" date="2023-06" db="EMBL/GenBank/DDBJ databases">
        <authorList>
            <person name="Ma L."/>
            <person name="Liu K.-W."/>
            <person name="Li Z."/>
            <person name="Hsiao Y.-Y."/>
            <person name="Qi Y."/>
            <person name="Fu T."/>
            <person name="Tang G."/>
            <person name="Zhang D."/>
            <person name="Sun W.-H."/>
            <person name="Liu D.-K."/>
            <person name="Li Y."/>
            <person name="Chen G.-Z."/>
            <person name="Liu X.-D."/>
            <person name="Liao X.-Y."/>
            <person name="Jiang Y.-T."/>
            <person name="Yu X."/>
            <person name="Hao Y."/>
            <person name="Huang J."/>
            <person name="Zhao X.-W."/>
            <person name="Ke S."/>
            <person name="Chen Y.-Y."/>
            <person name="Wu W.-L."/>
            <person name="Hsu J.-L."/>
            <person name="Lin Y.-F."/>
            <person name="Huang M.-D."/>
            <person name="Li C.-Y."/>
            <person name="Huang L."/>
            <person name="Wang Z.-W."/>
            <person name="Zhao X."/>
            <person name="Zhong W.-Y."/>
            <person name="Peng D.-H."/>
            <person name="Ahmad S."/>
            <person name="Lan S."/>
            <person name="Zhang J.-S."/>
            <person name="Tsai W.-C."/>
            <person name="Van De Peer Y."/>
            <person name="Liu Z.-J."/>
        </authorList>
    </citation>
    <scope>NUCLEOTIDE SEQUENCE</scope>
    <source>
        <strain evidence="2">CP</strain>
        <tissue evidence="2">Leaves</tissue>
    </source>
</reference>
<evidence type="ECO:0000256" key="1">
    <source>
        <dbReference type="SAM" id="MobiDB-lite"/>
    </source>
</evidence>
<dbReference type="EMBL" id="JAUJYO010000018">
    <property type="protein sequence ID" value="KAK1290864.1"/>
    <property type="molecule type" value="Genomic_DNA"/>
</dbReference>
<protein>
    <submittedName>
        <fullName evidence="2">Uncharacterized protein</fullName>
    </submittedName>
</protein>
<evidence type="ECO:0000313" key="3">
    <source>
        <dbReference type="Proteomes" id="UP001180020"/>
    </source>
</evidence>
<feature type="compositionally biased region" description="Polar residues" evidence="1">
    <location>
        <begin position="78"/>
        <end position="87"/>
    </location>
</feature>
<gene>
    <name evidence="2" type="ORF">QJS10_CPB18g00760</name>
</gene>
<proteinExistence type="predicted"/>
<dbReference type="Proteomes" id="UP001180020">
    <property type="component" value="Unassembled WGS sequence"/>
</dbReference>
<evidence type="ECO:0000313" key="2">
    <source>
        <dbReference type="EMBL" id="KAK1290864.1"/>
    </source>
</evidence>
<name>A0AAV9CQZ5_ACOCL</name>
<dbReference type="AlphaFoldDB" id="A0AAV9CQZ5"/>
<reference evidence="2" key="1">
    <citation type="journal article" date="2023" name="Nat. Commun.">
        <title>Diploid and tetraploid genomes of Acorus and the evolution of monocots.</title>
        <authorList>
            <person name="Ma L."/>
            <person name="Liu K.W."/>
            <person name="Li Z."/>
            <person name="Hsiao Y.Y."/>
            <person name="Qi Y."/>
            <person name="Fu T."/>
            <person name="Tang G.D."/>
            <person name="Zhang D."/>
            <person name="Sun W.H."/>
            <person name="Liu D.K."/>
            <person name="Li Y."/>
            <person name="Chen G.Z."/>
            <person name="Liu X.D."/>
            <person name="Liao X.Y."/>
            <person name="Jiang Y.T."/>
            <person name="Yu X."/>
            <person name="Hao Y."/>
            <person name="Huang J."/>
            <person name="Zhao X.W."/>
            <person name="Ke S."/>
            <person name="Chen Y.Y."/>
            <person name="Wu W.L."/>
            <person name="Hsu J.L."/>
            <person name="Lin Y.F."/>
            <person name="Huang M.D."/>
            <person name="Li C.Y."/>
            <person name="Huang L."/>
            <person name="Wang Z.W."/>
            <person name="Zhao X."/>
            <person name="Zhong W.Y."/>
            <person name="Peng D.H."/>
            <person name="Ahmad S."/>
            <person name="Lan S."/>
            <person name="Zhang J.S."/>
            <person name="Tsai W.C."/>
            <person name="Van de Peer Y."/>
            <person name="Liu Z.J."/>
        </authorList>
    </citation>
    <scope>NUCLEOTIDE SEQUENCE</scope>
    <source>
        <strain evidence="2">CP</strain>
    </source>
</reference>